<gene>
    <name evidence="1" type="ORF">RFULGI_LOCUS5766</name>
</gene>
<dbReference type="Gene3D" id="3.90.228.10">
    <property type="match status" value="1"/>
</dbReference>
<reference evidence="1" key="1">
    <citation type="submission" date="2021-06" db="EMBL/GenBank/DDBJ databases">
        <authorList>
            <person name="Kallberg Y."/>
            <person name="Tangrot J."/>
            <person name="Rosling A."/>
        </authorList>
    </citation>
    <scope>NUCLEOTIDE SEQUENCE</scope>
    <source>
        <strain evidence="1">IN212</strain>
    </source>
</reference>
<sequence>MSIGKCDNPNCSKKKYRDINGNIYGYCCRTCARSCVRVCARSGCGKKAYGDPTDSTKFHVYCNPNCFWLDGQNLTTTKLTLLDPNDLDYINGEKKFLAGLPNAKIQGILRIQMPQTVVHAHLMMKQQSGLKSLKMYHGTRALCDPGALLTNLTSQCSPGTTCGVCGITREGNNPARSKHGGNMWFADNPSTSLGYCGGTTNSNLAIFMIDVLAPAASIVIVNQAAVCIVDLLNIPELHCFLL</sequence>
<name>A0A9N9BXH5_9GLOM</name>
<dbReference type="OrthoDB" id="2419903at2759"/>
<evidence type="ECO:0000313" key="1">
    <source>
        <dbReference type="EMBL" id="CAG8578956.1"/>
    </source>
</evidence>
<dbReference type="SUPFAM" id="SSF56399">
    <property type="entry name" value="ADP-ribosylation"/>
    <property type="match status" value="1"/>
</dbReference>
<comment type="caution">
    <text evidence="1">The sequence shown here is derived from an EMBL/GenBank/DDBJ whole genome shotgun (WGS) entry which is preliminary data.</text>
</comment>
<dbReference type="AlphaFoldDB" id="A0A9N9BXH5"/>
<dbReference type="Proteomes" id="UP000789396">
    <property type="component" value="Unassembled WGS sequence"/>
</dbReference>
<protein>
    <submittedName>
        <fullName evidence="1">898_t:CDS:1</fullName>
    </submittedName>
</protein>
<organism evidence="1 2">
    <name type="scientific">Racocetra fulgida</name>
    <dbReference type="NCBI Taxonomy" id="60492"/>
    <lineage>
        <taxon>Eukaryota</taxon>
        <taxon>Fungi</taxon>
        <taxon>Fungi incertae sedis</taxon>
        <taxon>Mucoromycota</taxon>
        <taxon>Glomeromycotina</taxon>
        <taxon>Glomeromycetes</taxon>
        <taxon>Diversisporales</taxon>
        <taxon>Gigasporaceae</taxon>
        <taxon>Racocetra</taxon>
    </lineage>
</organism>
<keyword evidence="2" id="KW-1185">Reference proteome</keyword>
<evidence type="ECO:0000313" key="2">
    <source>
        <dbReference type="Proteomes" id="UP000789396"/>
    </source>
</evidence>
<proteinExistence type="predicted"/>
<accession>A0A9N9BXH5</accession>
<dbReference type="EMBL" id="CAJVPZ010006857">
    <property type="protein sequence ID" value="CAG8578956.1"/>
    <property type="molecule type" value="Genomic_DNA"/>
</dbReference>